<proteinExistence type="predicted"/>
<reference evidence="2 3" key="1">
    <citation type="submission" date="2017-06" db="EMBL/GenBank/DDBJ databases">
        <title>Ant-infecting Ophiocordyceps genomes reveal a high diversity of potential behavioral manipulation genes and a possible major role for enterotoxins.</title>
        <authorList>
            <person name="De Bekker C."/>
            <person name="Evans H.C."/>
            <person name="Brachmann A."/>
            <person name="Hughes D.P."/>
        </authorList>
    </citation>
    <scope>NUCLEOTIDE SEQUENCE [LARGE SCALE GENOMIC DNA]</scope>
    <source>
        <strain evidence="2 3">1348a</strain>
    </source>
</reference>
<sequence length="113" mass="11720">MRDGARPLSASAQAQVGGSGAANGWPIRRPAPFEREQALAVGTRAQPCGMAAGCWAGRGQGRGESRAARLSRQDGQNAEASRSLPVAVAKSAVVAAWRRLRPLSAGKRGDELT</sequence>
<feature type="region of interest" description="Disordered" evidence="1">
    <location>
        <begin position="56"/>
        <end position="84"/>
    </location>
</feature>
<evidence type="ECO:0000256" key="1">
    <source>
        <dbReference type="SAM" id="MobiDB-lite"/>
    </source>
</evidence>
<dbReference type="EMBL" id="NJEU01000673">
    <property type="protein sequence ID" value="PHH71494.1"/>
    <property type="molecule type" value="Genomic_DNA"/>
</dbReference>
<protein>
    <submittedName>
        <fullName evidence="2">Uncharacterized protein</fullName>
    </submittedName>
</protein>
<evidence type="ECO:0000313" key="3">
    <source>
        <dbReference type="Proteomes" id="UP000224854"/>
    </source>
</evidence>
<feature type="region of interest" description="Disordered" evidence="1">
    <location>
        <begin position="1"/>
        <end position="30"/>
    </location>
</feature>
<comment type="caution">
    <text evidence="2">The sequence shown here is derived from an EMBL/GenBank/DDBJ whole genome shotgun (WGS) entry which is preliminary data.</text>
</comment>
<name>A0A2C5YWS2_9HYPO</name>
<organism evidence="2 3">
    <name type="scientific">Ophiocordyceps australis</name>
    <dbReference type="NCBI Taxonomy" id="1399860"/>
    <lineage>
        <taxon>Eukaryota</taxon>
        <taxon>Fungi</taxon>
        <taxon>Dikarya</taxon>
        <taxon>Ascomycota</taxon>
        <taxon>Pezizomycotina</taxon>
        <taxon>Sordariomycetes</taxon>
        <taxon>Hypocreomycetidae</taxon>
        <taxon>Hypocreales</taxon>
        <taxon>Ophiocordycipitaceae</taxon>
        <taxon>Ophiocordyceps</taxon>
    </lineage>
</organism>
<dbReference type="Proteomes" id="UP000224854">
    <property type="component" value="Unassembled WGS sequence"/>
</dbReference>
<dbReference type="AlphaFoldDB" id="A0A2C5YWS2"/>
<gene>
    <name evidence="2" type="ORF">CDD82_6484</name>
</gene>
<accession>A0A2C5YWS2</accession>
<keyword evidence="3" id="KW-1185">Reference proteome</keyword>
<evidence type="ECO:0000313" key="2">
    <source>
        <dbReference type="EMBL" id="PHH71494.1"/>
    </source>
</evidence>